<comment type="subcellular location">
    <subcellularLocation>
        <location evidence="1">Cell inner membrane</location>
        <topology evidence="1">Multi-pass membrane protein</topology>
    </subcellularLocation>
</comment>
<evidence type="ECO:0000256" key="6">
    <source>
        <dbReference type="ARBA" id="ARBA00022538"/>
    </source>
</evidence>
<keyword evidence="9 13" id="KW-1133">Transmembrane helix</keyword>
<feature type="transmembrane region" description="Helical" evidence="13">
    <location>
        <begin position="36"/>
        <end position="56"/>
    </location>
</feature>
<keyword evidence="6" id="KW-0633">Potassium transport</keyword>
<feature type="binding site" evidence="12">
    <location>
        <position position="430"/>
    </location>
    <ligand>
        <name>K(+)</name>
        <dbReference type="ChEBI" id="CHEBI:29103"/>
    </ligand>
</feature>
<evidence type="ECO:0000256" key="11">
    <source>
        <dbReference type="ARBA" id="ARBA00023136"/>
    </source>
</evidence>
<feature type="transmembrane region" description="Helical" evidence="13">
    <location>
        <begin position="272"/>
        <end position="290"/>
    </location>
</feature>
<feature type="binding site" evidence="12">
    <location>
        <position position="109"/>
    </location>
    <ligand>
        <name>K(+)</name>
        <dbReference type="ChEBI" id="CHEBI:29103"/>
    </ligand>
</feature>
<dbReference type="EMBL" id="FQUY01000014">
    <property type="protein sequence ID" value="SHF18905.1"/>
    <property type="molecule type" value="Genomic_DNA"/>
</dbReference>
<keyword evidence="5" id="KW-0997">Cell inner membrane</keyword>
<keyword evidence="4" id="KW-1003">Cell membrane</keyword>
<dbReference type="OrthoDB" id="9810952at2"/>
<dbReference type="Proteomes" id="UP000184148">
    <property type="component" value="Unassembled WGS sequence"/>
</dbReference>
<evidence type="ECO:0000256" key="1">
    <source>
        <dbReference type="ARBA" id="ARBA00004429"/>
    </source>
</evidence>
<feature type="binding site" evidence="12">
    <location>
        <position position="110"/>
    </location>
    <ligand>
        <name>K(+)</name>
        <dbReference type="ChEBI" id="CHEBI:29103"/>
    </ligand>
</feature>
<evidence type="ECO:0000256" key="5">
    <source>
        <dbReference type="ARBA" id="ARBA00022519"/>
    </source>
</evidence>
<feature type="transmembrane region" description="Helical" evidence="13">
    <location>
        <begin position="68"/>
        <end position="97"/>
    </location>
</feature>
<dbReference type="STRING" id="1121429.SAMN02745133_02021"/>
<keyword evidence="7 13" id="KW-0812">Transmembrane</keyword>
<keyword evidence="11 13" id="KW-0472">Membrane</keyword>
<dbReference type="AlphaFoldDB" id="A0A1M4ZLS6"/>
<organism evidence="14 15">
    <name type="scientific">Desulforamulus putei DSM 12395</name>
    <dbReference type="NCBI Taxonomy" id="1121429"/>
    <lineage>
        <taxon>Bacteria</taxon>
        <taxon>Bacillati</taxon>
        <taxon>Bacillota</taxon>
        <taxon>Clostridia</taxon>
        <taxon>Eubacteriales</taxon>
        <taxon>Peptococcaceae</taxon>
        <taxon>Desulforamulus</taxon>
    </lineage>
</organism>
<name>A0A1M4ZLS6_9FIRM</name>
<sequence length="479" mass="51771">MHIQLVLKTLGLVLLFEAAAMVPSLFISLFCQESDATPFITGMAAAGAVGFGLYLVPIKNKNVGYREGFAIATFSWLLLALFGAIPFTVAGAVPSYIDAVFETMSGFTTTGASVIPNVEILPKSILFWRSLTHWLGGMGIIVLTLALIPSLNIAGMQLFKAEVPGPTKNKVLPRIAQTSRQLYKVYVIITLAQILALKLAGLSWFDSLIHTFGSVATGGFSNYNASVGHFQSITVEAIIIFFMILSGMNFALHYNWMRGDCKPLWQDYETRLFLIIIALSTAVISLNLFLTADSSPGKAIRDAAFTVSSIITTTGFATVDFEQWPSFSKFVLLLLMFVGGCAGSTGGGLKVGRLFILMKTFSRQLMRLIHPKAVIPVRVGRDVVTQEVVESAHTFFTLYMLLFALGTAILTGLGLDLISAASATAANLGNVGPGLGLVGPMSNYSSLPDLGKVVLTFLMLVGRLEIYTVLLVFSVKFWR</sequence>
<feature type="transmembrane region" description="Helical" evidence="13">
    <location>
        <begin position="131"/>
        <end position="151"/>
    </location>
</feature>
<feature type="transmembrane region" description="Helical" evidence="13">
    <location>
        <begin position="230"/>
        <end position="252"/>
    </location>
</feature>
<dbReference type="InterPro" id="IPR004772">
    <property type="entry name" value="TrkH"/>
</dbReference>
<feature type="binding site" evidence="12">
    <location>
        <position position="431"/>
    </location>
    <ligand>
        <name>K(+)</name>
        <dbReference type="ChEBI" id="CHEBI:29103"/>
    </ligand>
</feature>
<keyword evidence="10" id="KW-0406">Ion transport</keyword>
<evidence type="ECO:0000256" key="7">
    <source>
        <dbReference type="ARBA" id="ARBA00022692"/>
    </source>
</evidence>
<gene>
    <name evidence="14" type="ORF">SAMN02745133_02021</name>
</gene>
<evidence type="ECO:0000313" key="15">
    <source>
        <dbReference type="Proteomes" id="UP000184148"/>
    </source>
</evidence>
<keyword evidence="8 12" id="KW-0630">Potassium</keyword>
<evidence type="ECO:0000256" key="8">
    <source>
        <dbReference type="ARBA" id="ARBA00022958"/>
    </source>
</evidence>
<feature type="transmembrane region" description="Helical" evidence="13">
    <location>
        <begin position="330"/>
        <end position="356"/>
    </location>
</feature>
<comment type="similarity">
    <text evidence="2">Belongs to the TrkH potassium transport family.</text>
</comment>
<evidence type="ECO:0000256" key="4">
    <source>
        <dbReference type="ARBA" id="ARBA00022475"/>
    </source>
</evidence>
<dbReference type="RefSeq" id="WP_073239273.1">
    <property type="nucleotide sequence ID" value="NZ_FQUY01000014.1"/>
</dbReference>
<dbReference type="PANTHER" id="PTHR32024:SF2">
    <property type="entry name" value="TRK SYSTEM POTASSIUM UPTAKE PROTEIN TRKG-RELATED"/>
    <property type="match status" value="1"/>
</dbReference>
<feature type="transmembrane region" description="Helical" evidence="13">
    <location>
        <begin position="453"/>
        <end position="473"/>
    </location>
</feature>
<dbReference type="PIRSF" id="PIRSF006247">
    <property type="entry name" value="TrkH"/>
    <property type="match status" value="1"/>
</dbReference>
<proteinExistence type="inferred from homology"/>
<accession>A0A1M4ZLS6</accession>
<keyword evidence="3" id="KW-0813">Transport</keyword>
<keyword evidence="15" id="KW-1185">Reference proteome</keyword>
<dbReference type="GO" id="GO:0015379">
    <property type="term" value="F:potassium:chloride symporter activity"/>
    <property type="evidence" value="ECO:0007669"/>
    <property type="project" value="InterPro"/>
</dbReference>
<reference evidence="15" key="1">
    <citation type="submission" date="2016-11" db="EMBL/GenBank/DDBJ databases">
        <authorList>
            <person name="Varghese N."/>
            <person name="Submissions S."/>
        </authorList>
    </citation>
    <scope>NUCLEOTIDE SEQUENCE [LARGE SCALE GENOMIC DNA]</scope>
    <source>
        <strain evidence="15">DSM 12395</strain>
    </source>
</reference>
<feature type="binding site" evidence="12">
    <location>
        <position position="218"/>
    </location>
    <ligand>
        <name>K(+)</name>
        <dbReference type="ChEBI" id="CHEBI:29103"/>
    </ligand>
</feature>
<feature type="binding site" evidence="12">
    <location>
        <position position="313"/>
    </location>
    <ligand>
        <name>K(+)</name>
        <dbReference type="ChEBI" id="CHEBI:29103"/>
    </ligand>
</feature>
<evidence type="ECO:0000256" key="3">
    <source>
        <dbReference type="ARBA" id="ARBA00022448"/>
    </source>
</evidence>
<dbReference type="InterPro" id="IPR003445">
    <property type="entry name" value="Cat_transpt"/>
</dbReference>
<evidence type="ECO:0000256" key="10">
    <source>
        <dbReference type="ARBA" id="ARBA00023065"/>
    </source>
</evidence>
<evidence type="ECO:0000313" key="14">
    <source>
        <dbReference type="EMBL" id="SHF18905.1"/>
    </source>
</evidence>
<feature type="transmembrane region" description="Helical" evidence="13">
    <location>
        <begin position="396"/>
        <end position="415"/>
    </location>
</feature>
<evidence type="ECO:0000256" key="13">
    <source>
        <dbReference type="SAM" id="Phobius"/>
    </source>
</evidence>
<dbReference type="GO" id="GO:0005886">
    <property type="term" value="C:plasma membrane"/>
    <property type="evidence" value="ECO:0007669"/>
    <property type="project" value="UniProtKB-SubCell"/>
</dbReference>
<feature type="binding site" evidence="12">
    <location>
        <position position="314"/>
    </location>
    <ligand>
        <name>K(+)</name>
        <dbReference type="ChEBI" id="CHEBI:29103"/>
    </ligand>
</feature>
<keyword evidence="12" id="KW-0479">Metal-binding</keyword>
<dbReference type="NCBIfam" id="TIGR00933">
    <property type="entry name" value="2a38"/>
    <property type="match status" value="1"/>
</dbReference>
<evidence type="ECO:0000256" key="12">
    <source>
        <dbReference type="PIRSR" id="PIRSR006247-1"/>
    </source>
</evidence>
<evidence type="ECO:0000256" key="9">
    <source>
        <dbReference type="ARBA" id="ARBA00022989"/>
    </source>
</evidence>
<evidence type="ECO:0000256" key="2">
    <source>
        <dbReference type="ARBA" id="ARBA00009137"/>
    </source>
</evidence>
<dbReference type="PANTHER" id="PTHR32024">
    <property type="entry name" value="TRK SYSTEM POTASSIUM UPTAKE PROTEIN TRKG-RELATED"/>
    <property type="match status" value="1"/>
</dbReference>
<feature type="transmembrane region" description="Helical" evidence="13">
    <location>
        <begin position="185"/>
        <end position="205"/>
    </location>
</feature>
<dbReference type="GO" id="GO:0046872">
    <property type="term" value="F:metal ion binding"/>
    <property type="evidence" value="ECO:0007669"/>
    <property type="project" value="UniProtKB-KW"/>
</dbReference>
<protein>
    <submittedName>
        <fullName evidence="14">Trk system potassium uptake protein TrkH</fullName>
    </submittedName>
</protein>
<dbReference type="Pfam" id="PF02386">
    <property type="entry name" value="TrkH"/>
    <property type="match status" value="1"/>
</dbReference>